<dbReference type="PRINTS" id="PR00930">
    <property type="entry name" value="HIGHMOBLTYIY"/>
</dbReference>
<feature type="compositionally biased region" description="Polar residues" evidence="10">
    <location>
        <begin position="125"/>
        <end position="145"/>
    </location>
</feature>
<comment type="subcellular location">
    <subcellularLocation>
        <location evidence="1">Nucleus</location>
    </subcellularLocation>
</comment>
<evidence type="ECO:0000256" key="8">
    <source>
        <dbReference type="ARBA" id="ARBA00023163"/>
    </source>
</evidence>
<evidence type="ECO:0000313" key="13">
    <source>
        <dbReference type="RefSeq" id="XP_029292679.1"/>
    </source>
</evidence>
<dbReference type="Proteomes" id="UP000504630">
    <property type="component" value="Chromosome 8"/>
</dbReference>
<dbReference type="KEGG" id="cgob:115011647"/>
<evidence type="ECO:0000256" key="3">
    <source>
        <dbReference type="ARBA" id="ARBA00022553"/>
    </source>
</evidence>
<protein>
    <submittedName>
        <fullName evidence="12 13">Chromosomal protein D1-like isoform X1</fullName>
    </submittedName>
</protein>
<feature type="compositionally biased region" description="Basic and acidic residues" evidence="10">
    <location>
        <begin position="111"/>
        <end position="124"/>
    </location>
</feature>
<feature type="compositionally biased region" description="Basic residues" evidence="10">
    <location>
        <begin position="239"/>
        <end position="248"/>
    </location>
</feature>
<evidence type="ECO:0000313" key="12">
    <source>
        <dbReference type="RefSeq" id="XP_029292678.1"/>
    </source>
</evidence>
<evidence type="ECO:0000256" key="5">
    <source>
        <dbReference type="ARBA" id="ARBA00022990"/>
    </source>
</evidence>
<feature type="compositionally biased region" description="Polar residues" evidence="10">
    <location>
        <begin position="91"/>
        <end position="100"/>
    </location>
</feature>
<evidence type="ECO:0000256" key="4">
    <source>
        <dbReference type="ARBA" id="ARBA00022737"/>
    </source>
</evidence>
<keyword evidence="3" id="KW-0597">Phosphoprotein</keyword>
<dbReference type="PRINTS" id="PR00929">
    <property type="entry name" value="ATHOOK"/>
</dbReference>
<evidence type="ECO:0000313" key="14">
    <source>
        <dbReference type="RefSeq" id="XP_029292680.1"/>
    </source>
</evidence>
<dbReference type="GO" id="GO:0003677">
    <property type="term" value="F:DNA binding"/>
    <property type="evidence" value="ECO:0007669"/>
    <property type="project" value="UniProtKB-KW"/>
</dbReference>
<dbReference type="GeneID" id="115011647"/>
<keyword evidence="11" id="KW-1185">Reference proteome</keyword>
<organism evidence="11 14">
    <name type="scientific">Cottoperca gobio</name>
    <name type="common">Frogmouth</name>
    <name type="synonym">Aphritis gobio</name>
    <dbReference type="NCBI Taxonomy" id="56716"/>
    <lineage>
        <taxon>Eukaryota</taxon>
        <taxon>Metazoa</taxon>
        <taxon>Chordata</taxon>
        <taxon>Craniata</taxon>
        <taxon>Vertebrata</taxon>
        <taxon>Euteleostomi</taxon>
        <taxon>Actinopterygii</taxon>
        <taxon>Neopterygii</taxon>
        <taxon>Teleostei</taxon>
        <taxon>Neoteleostei</taxon>
        <taxon>Acanthomorphata</taxon>
        <taxon>Eupercaria</taxon>
        <taxon>Perciformes</taxon>
        <taxon>Notothenioidei</taxon>
        <taxon>Bovichtidae</taxon>
        <taxon>Cottoperca</taxon>
    </lineage>
</organism>
<feature type="compositionally biased region" description="Polar residues" evidence="10">
    <location>
        <begin position="43"/>
        <end position="62"/>
    </location>
</feature>
<keyword evidence="6" id="KW-0805">Transcription regulation</keyword>
<keyword evidence="9" id="KW-0539">Nucleus</keyword>
<evidence type="ECO:0000313" key="11">
    <source>
        <dbReference type="Proteomes" id="UP000504630"/>
    </source>
</evidence>
<proteinExistence type="inferred from homology"/>
<keyword evidence="4" id="KW-0677">Repeat</keyword>
<dbReference type="GO" id="GO:0006355">
    <property type="term" value="P:regulation of DNA-templated transcription"/>
    <property type="evidence" value="ECO:0007669"/>
    <property type="project" value="InterPro"/>
</dbReference>
<dbReference type="RefSeq" id="XP_029292679.1">
    <property type="nucleotide sequence ID" value="XM_029436819.1"/>
</dbReference>
<dbReference type="RefSeq" id="XP_029292680.1">
    <property type="nucleotide sequence ID" value="XM_029436820.1"/>
</dbReference>
<evidence type="ECO:0000256" key="10">
    <source>
        <dbReference type="SAM" id="MobiDB-lite"/>
    </source>
</evidence>
<dbReference type="Pfam" id="PF02178">
    <property type="entry name" value="AT_hook"/>
    <property type="match status" value="10"/>
</dbReference>
<dbReference type="PANTHER" id="PTHR23341:SF2">
    <property type="entry name" value="HIGH MOBILITY GROUP PROTEIN HMG-12"/>
    <property type="match status" value="1"/>
</dbReference>
<sequence length="386" mass="42163">MGVLHSTSKEGRRCQHGANLTEVVQADSNSMEEEIRTDETEQGDVSTNEGDSSVGMSDNSPTKRGRGRPQGSKKLKICVRDDVNLMKLVSGISSDGSTQPPRGRGRPKLTKHTEQQVSGHDHADSSVQTPGSKKQASNEDSLTTDHSPKKRGRPRKSLSISTPDTPQARRGRPKGSTKRKSESLASEENEKPWLELSSEDEDDADGSPNSLIRKRGRPRKVVTPGETTQDSSKAVSEKPHRKRGRPRKSIVQVSGDEQELVTDGSQPAKRARGRPKSTFNKKVPGKVGRPNITLLARGKRGRPRKQPAKRGRPRKYPLPPHVDPPEGPPPAAHRSRGRPRKTSPASSSSPHNPEVGSPRKRGRPKGSGNKNKSISDHTPQPFKSKE</sequence>
<dbReference type="AlphaFoldDB" id="A0A6J2Q5B6"/>
<feature type="compositionally biased region" description="Polar residues" evidence="10">
    <location>
        <begin position="368"/>
        <end position="378"/>
    </location>
</feature>
<dbReference type="InterPro" id="IPR000116">
    <property type="entry name" value="HMGA"/>
</dbReference>
<name>A0A6J2Q5B6_COTGO</name>
<reference evidence="12 13" key="1">
    <citation type="submission" date="2025-04" db="UniProtKB">
        <authorList>
            <consortium name="RefSeq"/>
        </authorList>
    </citation>
    <scope>IDENTIFICATION</scope>
</reference>
<feature type="compositionally biased region" description="Basic residues" evidence="10">
    <location>
        <begin position="297"/>
        <end position="315"/>
    </location>
</feature>
<evidence type="ECO:0000256" key="7">
    <source>
        <dbReference type="ARBA" id="ARBA00023125"/>
    </source>
</evidence>
<keyword evidence="5" id="KW-0007">Acetylation</keyword>
<keyword evidence="8" id="KW-0804">Transcription</keyword>
<feature type="compositionally biased region" description="Polar residues" evidence="10">
    <location>
        <begin position="225"/>
        <end position="234"/>
    </location>
</feature>
<evidence type="ECO:0000256" key="6">
    <source>
        <dbReference type="ARBA" id="ARBA00023015"/>
    </source>
</evidence>
<evidence type="ECO:0000256" key="2">
    <source>
        <dbReference type="ARBA" id="ARBA00010812"/>
    </source>
</evidence>
<accession>A0A6J2Q5B6</accession>
<dbReference type="OrthoDB" id="8959848at2759"/>
<gene>
    <name evidence="12 13 14 15" type="primary">LOC115011647</name>
</gene>
<evidence type="ECO:0000313" key="15">
    <source>
        <dbReference type="RefSeq" id="XP_029292681.1"/>
    </source>
</evidence>
<evidence type="ECO:0000256" key="9">
    <source>
        <dbReference type="ARBA" id="ARBA00023242"/>
    </source>
</evidence>
<evidence type="ECO:0000256" key="1">
    <source>
        <dbReference type="ARBA" id="ARBA00004123"/>
    </source>
</evidence>
<dbReference type="InterPro" id="IPR017956">
    <property type="entry name" value="AT_hook_DNA-bd_motif"/>
</dbReference>
<dbReference type="GO" id="GO:0003712">
    <property type="term" value="F:transcription coregulator activity"/>
    <property type="evidence" value="ECO:0007669"/>
    <property type="project" value="TreeGrafter"/>
</dbReference>
<dbReference type="GO" id="GO:0005634">
    <property type="term" value="C:nucleus"/>
    <property type="evidence" value="ECO:0007669"/>
    <property type="project" value="UniProtKB-SubCell"/>
</dbReference>
<dbReference type="SMART" id="SM00384">
    <property type="entry name" value="AT_hook"/>
    <property type="match status" value="10"/>
</dbReference>
<dbReference type="GO" id="GO:0000785">
    <property type="term" value="C:chromatin"/>
    <property type="evidence" value="ECO:0007669"/>
    <property type="project" value="InterPro"/>
</dbReference>
<feature type="compositionally biased region" description="Pro residues" evidence="10">
    <location>
        <begin position="316"/>
        <end position="331"/>
    </location>
</feature>
<keyword evidence="7" id="KW-0238">DNA-binding</keyword>
<comment type="similarity">
    <text evidence="2">Belongs to the HMGA family.</text>
</comment>
<dbReference type="GO" id="GO:0010557">
    <property type="term" value="P:positive regulation of macromolecule biosynthetic process"/>
    <property type="evidence" value="ECO:0007669"/>
    <property type="project" value="UniProtKB-ARBA"/>
</dbReference>
<dbReference type="PANTHER" id="PTHR23341">
    <property type="entry name" value="HIGH MOBILITY GROUP PROTEINS HMG-A AND C"/>
    <property type="match status" value="1"/>
</dbReference>
<feature type="compositionally biased region" description="Basic residues" evidence="10">
    <location>
        <begin position="63"/>
        <end position="77"/>
    </location>
</feature>
<dbReference type="RefSeq" id="XP_029292678.1">
    <property type="nucleotide sequence ID" value="XM_029436818.1"/>
</dbReference>
<feature type="region of interest" description="Disordered" evidence="10">
    <location>
        <begin position="1"/>
        <end position="386"/>
    </location>
</feature>
<feature type="compositionally biased region" description="Basic residues" evidence="10">
    <location>
        <begin position="169"/>
        <end position="178"/>
    </location>
</feature>
<dbReference type="RefSeq" id="XP_029292681.1">
    <property type="nucleotide sequence ID" value="XM_029436821.1"/>
</dbReference>